<protein>
    <submittedName>
        <fullName evidence="1">Uncharacterized protein</fullName>
    </submittedName>
</protein>
<evidence type="ECO:0000313" key="1">
    <source>
        <dbReference type="EMBL" id="KAI3364994.1"/>
    </source>
</evidence>
<dbReference type="EMBL" id="CM041542">
    <property type="protein sequence ID" value="KAI3364994.1"/>
    <property type="molecule type" value="Genomic_DNA"/>
</dbReference>
<gene>
    <name evidence="1" type="ORF">L3Q82_001154</name>
</gene>
<accession>A0ACB8WB63</accession>
<proteinExistence type="predicted"/>
<organism evidence="1 2">
    <name type="scientific">Scortum barcoo</name>
    <name type="common">barcoo grunter</name>
    <dbReference type="NCBI Taxonomy" id="214431"/>
    <lineage>
        <taxon>Eukaryota</taxon>
        <taxon>Metazoa</taxon>
        <taxon>Chordata</taxon>
        <taxon>Craniata</taxon>
        <taxon>Vertebrata</taxon>
        <taxon>Euteleostomi</taxon>
        <taxon>Actinopterygii</taxon>
        <taxon>Neopterygii</taxon>
        <taxon>Teleostei</taxon>
        <taxon>Neoteleostei</taxon>
        <taxon>Acanthomorphata</taxon>
        <taxon>Eupercaria</taxon>
        <taxon>Centrarchiformes</taxon>
        <taxon>Terapontoidei</taxon>
        <taxon>Terapontidae</taxon>
        <taxon>Scortum</taxon>
    </lineage>
</organism>
<dbReference type="Proteomes" id="UP000831701">
    <property type="component" value="Chromosome 12"/>
</dbReference>
<keyword evidence="2" id="KW-1185">Reference proteome</keyword>
<reference evidence="1" key="1">
    <citation type="submission" date="2022-04" db="EMBL/GenBank/DDBJ databases">
        <title>Jade perch genome.</title>
        <authorList>
            <person name="Chao B."/>
        </authorList>
    </citation>
    <scope>NUCLEOTIDE SEQUENCE</scope>
    <source>
        <strain evidence="1">CB-2022</strain>
    </source>
</reference>
<name>A0ACB8WB63_9TELE</name>
<evidence type="ECO:0000313" key="2">
    <source>
        <dbReference type="Proteomes" id="UP000831701"/>
    </source>
</evidence>
<comment type="caution">
    <text evidence="1">The sequence shown here is derived from an EMBL/GenBank/DDBJ whole genome shotgun (WGS) entry which is preliminary data.</text>
</comment>
<sequence>MVVDDSLPMVSAVNTREEDVSPLKAVFDALDQDGDGFVRIEEFMEFAAAYGADQVKDLTKFLDPSGLGVISFEDFHRGISAISNGGPEPQLYNVNYSPGDGAVGCPEEYDEQNEVTDSAYLGSESTYSECETFTDEDTGALVPPEMHEDVETDSGIEATLHDPEDGGNRIPLWLSGVLTPVAPRLSRQGSGGRLKMRSLSSPSLCVRDLNMVPTSKSLSKGFSLNSEHHNHSLVTVIGGEEEHFEDFGESNTSELLLEISVEGHEGGDDSPLVQPPEQVNGSSLLSPSAPAPLPDCFQSFLREEALDFFCSQCHKQISRLEDLSTRLNFLEMTSAGKRLSSKKVARHLLQNSSMTLDTMSDLTRDILELADNDITDKVLLLERRVAELEKESEVSGEQHTRLRQENLQLVHRANALEEQLKEQELHADEQLQQETRRHKEALTKLERERGLELENLQASIVYCCLLSANCANVLQQLDEENSELRSCVPCLRANIERLEEEKRKLEDEAEAMSDRLQEETESRRKMADKLNHERHQSQKEKECTQELIEDLRKQLEHLQLYKLEAEAKRGRLPGAGLQEYQTRTREAELEQEIKRLKQDNRSLKEQNDELNGQIINLSIQGAKNLMSASFSDSLAAEINSVSRTELMEAIHKQEEINYRLQDYIDKIIVAIMESNPSILELKMESLGPSTEVRVQVAQCLRALATSTGNEDVVAALRSLHCYLDEGPDSETTSVERVEFRRAHFTRTLQFLVSNIQADWLHSLSTAQRTELWDGLFLRGPPEQALLVLMEAMGELRPSSNLNHMVGITEKFLQRGRLADLLWSYCLETHPADSPQLRETLLSRIVALPDLTANKLHLNNKPLFLPQQYYPLLAKEMLTTLERTCQALKGEGACLVLAVMAPRLSVCTRSDMVWQRVCWKLMENVPQRWVESVLTGLVQAVSGPDALGRIIGNLVLINKKAQYVITHKLLLLQYKYETRVLRTVLGYLAADRERRPLLIQVLRSVSQAWANPSAVKHTPLEQQLYVSKALLLSVSLLKDCELQELRSELLQCMLGGMQSHLDSSVVRVRRMGMVVGECLSCRMNLNETRLKFEYDQDEETQGLLSLMTPVAGEEPEADSVDGADSSETAPSMETVSSQSGPQPSKTDSESDLDSDDELTPYDMSADQEMSKASPPRYLRDCLEILTSSEDPVRVELSLRVAESLVRKNAFATREISVQMTKVLLHMQDKYSINDFLHLRQATMVALTITDCIPVTQYLTTEFYSLNYSLRQRLDILEVLALAAQELSKPITEKRNPSTDTASPADLTPYPGDNPVHWRQEVEKRIQSKTKRLSKGVTKPPAKATPNRYAPVAGYFFFPLLRSYDKPQVTFDLLGSDHLVLGRLLHRWVVLYWTLCGRYATMLTIRAVTGNLFLKGCQNLLVDLSDQLFETRTWLAGRSTGDMAVYFDHRIEAPDSSGVPSQLTWHPALPVLAVASSSPTTGGNVDIYLQQGEYVESCHLDRPHQTIVLRWHPTKPVLALGWDNGEVVLLTHPSGDQTVLPSTHTASIALLEWSSSGSRLVTGDQVKLSSKTGQNVDIVWTENSLLITATGEQIIRLWDLERDDNYVLSLDEALGFERGEMINCVSYCAGKEILAAGTNHGRIAMWRMVVQPGGSRGDTKAQWKLQTPTEVEGNVMQLQWGSSLSLLAANNSNTVLILSEHVMSAHFSQQVAAVQLTPTQLSITQFTTGVNVTLQSDIHIKGVCVTNDSVTVWSGKQVTVYELSRTVLRNTGSFPCDSHVVAVHGENLYTVEPNRVQIRTPQGTVKQLLTFSKAEGNPTLLSVCQSYLVVGTDTAHIRVFDLSRRDAKAHCSAKNLADQIANLGALKSVKCNANGSQVSILISQVNGRPDHKVYFYDVEMDTVTHFDFFTGRPSSGISQPEESERQQFQGTELSGRCPVSHFWDECEPRLFVCETMPISSESSRSSLLDTMDVSVVTLFCTQEHGLLLQDCYPKPSGLQALLALDVPYYYFSCKPGEGDLGLAENSTTTSAPQHQMQPSKGSATQLPHMVSRRALRDFVGLENCEKATRDAMLNFSFYLTIGDMDEAFKSIKLIKRYMLVQLLGHRTLLLS</sequence>